<organism evidence="2 3">
    <name type="scientific">Tautonia plasticadhaerens</name>
    <dbReference type="NCBI Taxonomy" id="2527974"/>
    <lineage>
        <taxon>Bacteria</taxon>
        <taxon>Pseudomonadati</taxon>
        <taxon>Planctomycetota</taxon>
        <taxon>Planctomycetia</taxon>
        <taxon>Isosphaerales</taxon>
        <taxon>Isosphaeraceae</taxon>
        <taxon>Tautonia</taxon>
    </lineage>
</organism>
<gene>
    <name evidence="2" type="ORF">ElP_56750</name>
</gene>
<dbReference type="AlphaFoldDB" id="A0A518HA53"/>
<keyword evidence="1" id="KW-0472">Membrane</keyword>
<keyword evidence="3" id="KW-1185">Reference proteome</keyword>
<dbReference type="RefSeq" id="WP_145275746.1">
    <property type="nucleotide sequence ID" value="NZ_CP036426.1"/>
</dbReference>
<name>A0A518HA53_9BACT</name>
<dbReference type="EMBL" id="CP036426">
    <property type="protein sequence ID" value="QDV37730.1"/>
    <property type="molecule type" value="Genomic_DNA"/>
</dbReference>
<protein>
    <submittedName>
        <fullName evidence="2">Uncharacterized protein</fullName>
    </submittedName>
</protein>
<feature type="transmembrane region" description="Helical" evidence="1">
    <location>
        <begin position="56"/>
        <end position="77"/>
    </location>
</feature>
<accession>A0A518HA53</accession>
<proteinExistence type="predicted"/>
<keyword evidence="1" id="KW-0812">Transmembrane</keyword>
<sequence length="93" mass="9587">MKRGCLRLIAGTLGGGLLGMLILFAWLRWSDAQDRAAGRGPADPFTGGMMLIARAWVFYPASFIAGAAAGMAVTSIAMGAAADRRPGAEETSA</sequence>
<reference evidence="2 3" key="1">
    <citation type="submission" date="2019-02" db="EMBL/GenBank/DDBJ databases">
        <title>Deep-cultivation of Planctomycetes and their phenomic and genomic characterization uncovers novel biology.</title>
        <authorList>
            <person name="Wiegand S."/>
            <person name="Jogler M."/>
            <person name="Boedeker C."/>
            <person name="Pinto D."/>
            <person name="Vollmers J."/>
            <person name="Rivas-Marin E."/>
            <person name="Kohn T."/>
            <person name="Peeters S.H."/>
            <person name="Heuer A."/>
            <person name="Rast P."/>
            <person name="Oberbeckmann S."/>
            <person name="Bunk B."/>
            <person name="Jeske O."/>
            <person name="Meyerdierks A."/>
            <person name="Storesund J.E."/>
            <person name="Kallscheuer N."/>
            <person name="Luecker S."/>
            <person name="Lage O.M."/>
            <person name="Pohl T."/>
            <person name="Merkel B.J."/>
            <person name="Hornburger P."/>
            <person name="Mueller R.-W."/>
            <person name="Bruemmer F."/>
            <person name="Labrenz M."/>
            <person name="Spormann A.M."/>
            <person name="Op den Camp H."/>
            <person name="Overmann J."/>
            <person name="Amann R."/>
            <person name="Jetten M.S.M."/>
            <person name="Mascher T."/>
            <person name="Medema M.H."/>
            <person name="Devos D.P."/>
            <person name="Kaster A.-K."/>
            <person name="Ovreas L."/>
            <person name="Rohde M."/>
            <person name="Galperin M.Y."/>
            <person name="Jogler C."/>
        </authorList>
    </citation>
    <scope>NUCLEOTIDE SEQUENCE [LARGE SCALE GENOMIC DNA]</scope>
    <source>
        <strain evidence="2 3">ElP</strain>
    </source>
</reference>
<dbReference type="KEGG" id="tpla:ElP_56750"/>
<evidence type="ECO:0000313" key="2">
    <source>
        <dbReference type="EMBL" id="QDV37730.1"/>
    </source>
</evidence>
<evidence type="ECO:0000313" key="3">
    <source>
        <dbReference type="Proteomes" id="UP000317835"/>
    </source>
</evidence>
<evidence type="ECO:0000256" key="1">
    <source>
        <dbReference type="SAM" id="Phobius"/>
    </source>
</evidence>
<keyword evidence="1" id="KW-1133">Transmembrane helix</keyword>
<dbReference type="Proteomes" id="UP000317835">
    <property type="component" value="Chromosome"/>
</dbReference>